<feature type="domain" description="Fibronectin type-III" evidence="14">
    <location>
        <begin position="443"/>
        <end position="532"/>
    </location>
</feature>
<dbReference type="SUPFAM" id="SSF52799">
    <property type="entry name" value="(Phosphotyrosine protein) phosphatases II"/>
    <property type="match status" value="1"/>
</dbReference>
<evidence type="ECO:0000313" key="15">
    <source>
        <dbReference type="EMBL" id="WAR07933.1"/>
    </source>
</evidence>
<feature type="domain" description="Tyrosine-protein phosphatase" evidence="12">
    <location>
        <begin position="1299"/>
        <end position="1554"/>
    </location>
</feature>
<dbReference type="Pfam" id="PF00102">
    <property type="entry name" value="Y_phosphatase"/>
    <property type="match status" value="1"/>
</dbReference>
<protein>
    <recommendedName>
        <fullName evidence="2">protein-tyrosine-phosphatase</fullName>
        <ecNumber evidence="2">3.1.3.48</ecNumber>
    </recommendedName>
</protein>
<dbReference type="EMBL" id="CP111017">
    <property type="protein sequence ID" value="WAR07933.1"/>
    <property type="molecule type" value="Genomic_DNA"/>
</dbReference>
<dbReference type="PROSITE" id="PS50853">
    <property type="entry name" value="FN3"/>
    <property type="match status" value="5"/>
</dbReference>
<evidence type="ECO:0000256" key="8">
    <source>
        <dbReference type="ARBA" id="ARBA00022989"/>
    </source>
</evidence>
<dbReference type="CDD" id="cd00063">
    <property type="entry name" value="FN3"/>
    <property type="match status" value="7"/>
</dbReference>
<dbReference type="Gene3D" id="2.60.40.10">
    <property type="entry name" value="Immunoglobulins"/>
    <property type="match status" value="8"/>
</dbReference>
<feature type="domain" description="Fibronectin type-III" evidence="14">
    <location>
        <begin position="189"/>
        <end position="278"/>
    </location>
</feature>
<dbReference type="PANTHER" id="PTHR46957">
    <property type="entry name" value="CYTOKINE RECEPTOR"/>
    <property type="match status" value="1"/>
</dbReference>
<feature type="domain" description="Tyrosine specific protein phosphatases" evidence="13">
    <location>
        <begin position="1471"/>
        <end position="1545"/>
    </location>
</feature>
<evidence type="ECO:0000256" key="9">
    <source>
        <dbReference type="ARBA" id="ARBA00023136"/>
    </source>
</evidence>
<evidence type="ECO:0000259" key="14">
    <source>
        <dbReference type="PROSITE" id="PS50853"/>
    </source>
</evidence>
<organism evidence="15 16">
    <name type="scientific">Mya arenaria</name>
    <name type="common">Soft-shell clam</name>
    <dbReference type="NCBI Taxonomy" id="6604"/>
    <lineage>
        <taxon>Eukaryota</taxon>
        <taxon>Metazoa</taxon>
        <taxon>Spiralia</taxon>
        <taxon>Lophotrochozoa</taxon>
        <taxon>Mollusca</taxon>
        <taxon>Bivalvia</taxon>
        <taxon>Autobranchia</taxon>
        <taxon>Heteroconchia</taxon>
        <taxon>Euheterodonta</taxon>
        <taxon>Imparidentia</taxon>
        <taxon>Neoheterodontei</taxon>
        <taxon>Myida</taxon>
        <taxon>Myoidea</taxon>
        <taxon>Myidae</taxon>
        <taxon>Mya</taxon>
    </lineage>
</organism>
<dbReference type="Gene3D" id="3.90.190.10">
    <property type="entry name" value="Protein tyrosine phosphatase superfamily"/>
    <property type="match status" value="1"/>
</dbReference>
<dbReference type="InterPro" id="IPR013783">
    <property type="entry name" value="Ig-like_fold"/>
</dbReference>
<dbReference type="InterPro" id="IPR036116">
    <property type="entry name" value="FN3_sf"/>
</dbReference>
<keyword evidence="6" id="KW-0378">Hydrolase</keyword>
<evidence type="ECO:0000256" key="3">
    <source>
        <dbReference type="ARBA" id="ARBA00022692"/>
    </source>
</evidence>
<feature type="transmembrane region" description="Helical" evidence="11">
    <location>
        <begin position="1242"/>
        <end position="1266"/>
    </location>
</feature>
<keyword evidence="7" id="KW-0904">Protein phosphatase</keyword>
<dbReference type="SMART" id="SM00404">
    <property type="entry name" value="PTPc_motif"/>
    <property type="match status" value="1"/>
</dbReference>
<dbReference type="EC" id="3.1.3.48" evidence="2"/>
<comment type="subcellular location">
    <subcellularLocation>
        <location evidence="1">Membrane</location>
        <topology evidence="1">Single-pass type I membrane protein</topology>
    </subcellularLocation>
</comment>
<evidence type="ECO:0000256" key="5">
    <source>
        <dbReference type="ARBA" id="ARBA00022737"/>
    </source>
</evidence>
<evidence type="ECO:0000256" key="2">
    <source>
        <dbReference type="ARBA" id="ARBA00013064"/>
    </source>
</evidence>
<evidence type="ECO:0000256" key="11">
    <source>
        <dbReference type="SAM" id="Phobius"/>
    </source>
</evidence>
<dbReference type="InterPro" id="IPR041201">
    <property type="entry name" value="PTPRJ_TM"/>
</dbReference>
<keyword evidence="5" id="KW-0677">Repeat</keyword>
<dbReference type="PRINTS" id="PR00700">
    <property type="entry name" value="PRTYPHPHTASE"/>
</dbReference>
<feature type="domain" description="Fibronectin type-III" evidence="14">
    <location>
        <begin position="607"/>
        <end position="701"/>
    </location>
</feature>
<dbReference type="SMART" id="SM00060">
    <property type="entry name" value="FN3"/>
    <property type="match status" value="11"/>
</dbReference>
<dbReference type="SMART" id="SM00194">
    <property type="entry name" value="PTPc"/>
    <property type="match status" value="1"/>
</dbReference>
<keyword evidence="8 11" id="KW-1133">Transmembrane helix</keyword>
<dbReference type="InterPro" id="IPR016130">
    <property type="entry name" value="Tyr_Pase_AS"/>
</dbReference>
<keyword evidence="16" id="KW-1185">Reference proteome</keyword>
<keyword evidence="10" id="KW-0325">Glycoprotein</keyword>
<dbReference type="InterPro" id="IPR029021">
    <property type="entry name" value="Prot-tyrosine_phosphatase-like"/>
</dbReference>
<accession>A0ABY7ED41</accession>
<evidence type="ECO:0000256" key="7">
    <source>
        <dbReference type="ARBA" id="ARBA00022912"/>
    </source>
</evidence>
<keyword evidence="9 11" id="KW-0472">Membrane</keyword>
<dbReference type="PANTHER" id="PTHR46957:SF3">
    <property type="entry name" value="CYTOKINE RECEPTOR"/>
    <property type="match status" value="1"/>
</dbReference>
<dbReference type="PROSITE" id="PS50056">
    <property type="entry name" value="TYR_PHOSPHATASE_2"/>
    <property type="match status" value="1"/>
</dbReference>
<dbReference type="InterPro" id="IPR000242">
    <property type="entry name" value="PTP_cat"/>
</dbReference>
<evidence type="ECO:0000313" key="16">
    <source>
        <dbReference type="Proteomes" id="UP001164746"/>
    </source>
</evidence>
<reference evidence="15" key="1">
    <citation type="submission" date="2022-11" db="EMBL/GenBank/DDBJ databases">
        <title>Centuries of genome instability and evolution in soft-shell clam transmissible cancer (bioRxiv).</title>
        <authorList>
            <person name="Hart S.F.M."/>
            <person name="Yonemitsu M.A."/>
            <person name="Giersch R.M."/>
            <person name="Beal B.F."/>
            <person name="Arriagada G."/>
            <person name="Davis B.W."/>
            <person name="Ostrander E.A."/>
            <person name="Goff S.P."/>
            <person name="Metzger M.J."/>
        </authorList>
    </citation>
    <scope>NUCLEOTIDE SEQUENCE</scope>
    <source>
        <strain evidence="15">MELC-2E11</strain>
        <tissue evidence="15">Siphon/mantle</tissue>
    </source>
</reference>
<evidence type="ECO:0000259" key="13">
    <source>
        <dbReference type="PROSITE" id="PS50056"/>
    </source>
</evidence>
<evidence type="ECO:0000256" key="4">
    <source>
        <dbReference type="ARBA" id="ARBA00022729"/>
    </source>
</evidence>
<dbReference type="SUPFAM" id="SSF49265">
    <property type="entry name" value="Fibronectin type III"/>
    <property type="match status" value="6"/>
</dbReference>
<dbReference type="PROSITE" id="PS00383">
    <property type="entry name" value="TYR_PHOSPHATASE_1"/>
    <property type="match status" value="1"/>
</dbReference>
<evidence type="ECO:0000256" key="6">
    <source>
        <dbReference type="ARBA" id="ARBA00022801"/>
    </source>
</evidence>
<feature type="domain" description="Fibronectin type-III" evidence="14">
    <location>
        <begin position="279"/>
        <end position="378"/>
    </location>
</feature>
<dbReference type="InterPro" id="IPR003961">
    <property type="entry name" value="FN3_dom"/>
</dbReference>
<feature type="domain" description="Fibronectin type-III" evidence="14">
    <location>
        <begin position="970"/>
        <end position="1067"/>
    </location>
</feature>
<proteinExistence type="predicted"/>
<dbReference type="PROSITE" id="PS50055">
    <property type="entry name" value="TYR_PHOSPHATASE_PTP"/>
    <property type="match status" value="1"/>
</dbReference>
<sequence length="1583" mass="175546">MQDNVLPLFLLITQVYNIYGANSTVNITLAETSINLTWPEPDLNTSYDLRYSVSTDPTTVQTGTIVLPNNNETAVEHEISGLYPGQTYFVEIERNGTSIFRKNITTTPASPESVNAVAMDTQTLNISWTPDSNSTEMTVNVSCPTALDLYCEIAMPGVPGQVYEIRVYSKLGTAVSSPQSTLHSTAPLPVSSLTEAESNSTAILLKWSLANNDNPFITSFLIRVTGENGAFEQSVSPLQMQISLTGLNVGTKYNVSIYTSTGYEVSQPLTQTFYTYPAPVSSLTYDSATDATNSTITVHWSIASNATFDYYFLTIKSSGTTDNFNESLKLISGNSSYTFTELTAGAAYIVTIATELGSKSSDALSDTYRTEVKVTWQAPAGLVDHYILTLTTPTGPKIVTETGTSFTFVDLQPGTEYALKMESQSGSLNSEAVDLTFITNPSAVENLRTTLVDSYHIYVAWDPPVNATFDTYLVTIEINRADTQEVSLNSSVTSYKLDDLAPGTLFTISVVTVSSNITSDRLTINVVTSPLSVMDLSAEDWGTGLRVNWSLQNVTGSQSGFLVTYREFPIGKSSYLPPISAIQDELQYTVEIPDLLAGGTYNVVVQPVENLTVSIEDTTSIRLDWSPAANSIHDYYLVRHRTSLREPSALWVLNSTYIPDLALAGLFPGERYELEVFAVSGNVNSEVQTDSVVLPPLSPPSLSLITNETTASSVKLQWLYNRSATYVEQWQISYHDDVGNDQRDMVPSPATASIVEHTVVGLLAGFKYNMSVRSVVQGVYSSDVHVIAITKPVNNVNLFFHDAEKTSFTIIYSFENIDNFDEIVFTLTETREVIIRTKADEGRRLEFSNLTAGELFTVEVYTVSGEVESEIKTMQAQTLPNNVTMTVKSKSAIDISLNLIRPEGGVDKYEVKCYHGTVPVKAVTIDTIEAVVVFEIDQLTPFTEYQCITNTWFGTYSVPSFIAVVTLQAAPSVVQDVVAMETAPTEVKLNWKIPQSQNGYIQLYIITFRGEKEGDVVSGSLNVTASTTSQVFKNFKAGYRYTFEVQGFTIAAGPAGIAVINMKTYKPPYKTGVTNTTAQPRKVSATIVPEDPHKIVFNFSNVFSDKYGEIVSYTVIVSELKDNSYISGVGMLPGWKEANRDRSIKTYQVVSNCTDFFAIDSTCNGRFVPRQKRAVPEADYKMFEIGSETGCEDRTFCNGPLKPDTTYYVALRAYTTMQFTDTPFSEAVKTAAIKVEEPGTNVGGIVGGIIAALVAIAVVIVVVIFVRRRGQTKSNICPVNLADFKNHITYMKADSDFKYAEQFEDLKEIGRGQPVTHAELPCNRGKNRFTNILPYDHSRVKLLPIDDEEGSDYINANYIPGYRSKREYIVTQGPLPATRDDFWRMLWEQNTRNIVMLTKCIEKGREKCDKYWPTGSDAVFYGDLQVAVLNETLFPDWTITEFRVSLGEQSRQVRHFHFTSWPDFGVPKKEQVLVRFVRMVREKLIKDAGPIIVHCSAGVGRSGTFVVLDRMLQRIKDHDSVDIFNAVSELRKQRVWMVQTEQQYICIHNCLLCVLEGREDEHVYSNVGHSNIAFEDDEGVDLN</sequence>
<gene>
    <name evidence="15" type="ORF">MAR_017891</name>
</gene>
<dbReference type="InterPro" id="IPR003595">
    <property type="entry name" value="Tyr_Pase_cat"/>
</dbReference>
<evidence type="ECO:0000256" key="1">
    <source>
        <dbReference type="ARBA" id="ARBA00004479"/>
    </source>
</evidence>
<dbReference type="Pfam" id="PF18861">
    <property type="entry name" value="PTP_tm"/>
    <property type="match status" value="1"/>
</dbReference>
<dbReference type="InterPro" id="IPR050713">
    <property type="entry name" value="RTP_Phos/Ushers"/>
</dbReference>
<name>A0ABY7ED41_MYAAR</name>
<dbReference type="Pfam" id="PF00041">
    <property type="entry name" value="fn3"/>
    <property type="match status" value="6"/>
</dbReference>
<dbReference type="CDD" id="cd14548">
    <property type="entry name" value="R3-PTPc"/>
    <property type="match status" value="1"/>
</dbReference>
<evidence type="ECO:0000259" key="12">
    <source>
        <dbReference type="PROSITE" id="PS50055"/>
    </source>
</evidence>
<keyword evidence="4" id="KW-0732">Signal</keyword>
<evidence type="ECO:0000256" key="10">
    <source>
        <dbReference type="ARBA" id="ARBA00023180"/>
    </source>
</evidence>
<dbReference type="Proteomes" id="UP001164746">
    <property type="component" value="Chromosome 6"/>
</dbReference>
<dbReference type="InterPro" id="IPR000387">
    <property type="entry name" value="Tyr_Pase_dom"/>
</dbReference>
<keyword evidence="3 11" id="KW-0812">Transmembrane</keyword>